<gene>
    <name evidence="2" type="ORF">GCM10023230_23230</name>
</gene>
<dbReference type="SUPFAM" id="SSF52266">
    <property type="entry name" value="SGNH hydrolase"/>
    <property type="match status" value="1"/>
</dbReference>
<organism evidence="2 3">
    <name type="scientific">Flavobacterium hankyongi</name>
    <dbReference type="NCBI Taxonomy" id="1176532"/>
    <lineage>
        <taxon>Bacteria</taxon>
        <taxon>Pseudomonadati</taxon>
        <taxon>Bacteroidota</taxon>
        <taxon>Flavobacteriia</taxon>
        <taxon>Flavobacteriales</taxon>
        <taxon>Flavobacteriaceae</taxon>
        <taxon>Flavobacterium</taxon>
    </lineage>
</organism>
<keyword evidence="1" id="KW-0472">Membrane</keyword>
<dbReference type="RefSeq" id="WP_264544678.1">
    <property type="nucleotide sequence ID" value="NZ_BAABIP010000018.1"/>
</dbReference>
<keyword evidence="1" id="KW-0812">Transmembrane</keyword>
<protein>
    <recommendedName>
        <fullName evidence="4">SGNH/GDSL hydrolase family protein</fullName>
    </recommendedName>
</protein>
<reference evidence="3" key="1">
    <citation type="journal article" date="2019" name="Int. J. Syst. Evol. Microbiol.">
        <title>The Global Catalogue of Microorganisms (GCM) 10K type strain sequencing project: providing services to taxonomists for standard genome sequencing and annotation.</title>
        <authorList>
            <consortium name="The Broad Institute Genomics Platform"/>
            <consortium name="The Broad Institute Genome Sequencing Center for Infectious Disease"/>
            <person name="Wu L."/>
            <person name="Ma J."/>
        </authorList>
    </citation>
    <scope>NUCLEOTIDE SEQUENCE [LARGE SCALE GENOMIC DNA]</scope>
    <source>
        <strain evidence="3">JCM 18198</strain>
    </source>
</reference>
<dbReference type="Proteomes" id="UP001500141">
    <property type="component" value="Unassembled WGS sequence"/>
</dbReference>
<evidence type="ECO:0000313" key="3">
    <source>
        <dbReference type="Proteomes" id="UP001500141"/>
    </source>
</evidence>
<comment type="caution">
    <text evidence="2">The sequence shown here is derived from an EMBL/GenBank/DDBJ whole genome shotgun (WGS) entry which is preliminary data.</text>
</comment>
<evidence type="ECO:0008006" key="4">
    <source>
        <dbReference type="Google" id="ProtNLM"/>
    </source>
</evidence>
<sequence>MRKFLYSLAIVIGSVVVLLYAMDYLFTRVYETAPPRNKFQYILTLKPQTIDYVFLGSSRVANHIDTKEVEQLTGKRAVNLGMEGAHLEDNLLQLKLLLHQGVRMQKLFLQVDYQFEDKGRSPIALSEAMPFIKHPVIKEHLRSTNTPNFEANCYIPFYRYIMAAPKIGFREFCFSAMNKKPKINPGEGFTPKQGNRSFEKYSLPSSISETNTAVEAIKKICKEHQIEVVLFCAPFCSIAENKEYIGKLKTKLPELKDYSTGYNDTLFYDCAHLNQQGALLFTKRLVANEILNEKK</sequence>
<feature type="transmembrane region" description="Helical" evidence="1">
    <location>
        <begin position="6"/>
        <end position="26"/>
    </location>
</feature>
<keyword evidence="1" id="KW-1133">Transmembrane helix</keyword>
<dbReference type="EMBL" id="BAABIP010000018">
    <property type="protein sequence ID" value="GAA4772198.1"/>
    <property type="molecule type" value="Genomic_DNA"/>
</dbReference>
<name>A0ABP9A1N3_9FLAO</name>
<accession>A0ABP9A1N3</accession>
<keyword evidence="3" id="KW-1185">Reference proteome</keyword>
<evidence type="ECO:0000256" key="1">
    <source>
        <dbReference type="SAM" id="Phobius"/>
    </source>
</evidence>
<evidence type="ECO:0000313" key="2">
    <source>
        <dbReference type="EMBL" id="GAA4772198.1"/>
    </source>
</evidence>
<proteinExistence type="predicted"/>